<protein>
    <submittedName>
        <fullName evidence="1">Uncharacterized protein</fullName>
    </submittedName>
</protein>
<sequence length="44" mass="4743">MLAAMLVAEPRHFRSLSLATCSTLSFASRTGSLCGEHNSSKAFR</sequence>
<dbReference type="EMBL" id="GBXM01067040">
    <property type="protein sequence ID" value="JAH41537.1"/>
    <property type="molecule type" value="Transcribed_RNA"/>
</dbReference>
<dbReference type="AlphaFoldDB" id="A0A0E9SJX7"/>
<organism evidence="1">
    <name type="scientific">Anguilla anguilla</name>
    <name type="common">European freshwater eel</name>
    <name type="synonym">Muraena anguilla</name>
    <dbReference type="NCBI Taxonomy" id="7936"/>
    <lineage>
        <taxon>Eukaryota</taxon>
        <taxon>Metazoa</taxon>
        <taxon>Chordata</taxon>
        <taxon>Craniata</taxon>
        <taxon>Vertebrata</taxon>
        <taxon>Euteleostomi</taxon>
        <taxon>Actinopterygii</taxon>
        <taxon>Neopterygii</taxon>
        <taxon>Teleostei</taxon>
        <taxon>Anguilliformes</taxon>
        <taxon>Anguillidae</taxon>
        <taxon>Anguilla</taxon>
    </lineage>
</organism>
<reference evidence="1" key="2">
    <citation type="journal article" date="2015" name="Fish Shellfish Immunol.">
        <title>Early steps in the European eel (Anguilla anguilla)-Vibrio vulnificus interaction in the gills: Role of the RtxA13 toxin.</title>
        <authorList>
            <person name="Callol A."/>
            <person name="Pajuelo D."/>
            <person name="Ebbesson L."/>
            <person name="Teles M."/>
            <person name="MacKenzie S."/>
            <person name="Amaro C."/>
        </authorList>
    </citation>
    <scope>NUCLEOTIDE SEQUENCE</scope>
</reference>
<dbReference type="EMBL" id="GBXM01060960">
    <property type="protein sequence ID" value="JAH47617.1"/>
    <property type="molecule type" value="Transcribed_RNA"/>
</dbReference>
<proteinExistence type="predicted"/>
<accession>A0A0E9SJX7</accession>
<evidence type="ECO:0000313" key="1">
    <source>
        <dbReference type="EMBL" id="JAH41537.1"/>
    </source>
</evidence>
<name>A0A0E9SJX7_ANGAN</name>
<reference evidence="1" key="1">
    <citation type="submission" date="2014-11" db="EMBL/GenBank/DDBJ databases">
        <authorList>
            <person name="Amaro Gonzalez C."/>
        </authorList>
    </citation>
    <scope>NUCLEOTIDE SEQUENCE</scope>
</reference>